<accession>A0A7K3NHA9</accession>
<name>A0A7K3NHA9_9BACT</name>
<reference evidence="2 3" key="1">
    <citation type="submission" date="2020-02" db="EMBL/GenBank/DDBJ databases">
        <title>Comparative genomics of sulfur disproportionating microorganisms.</title>
        <authorList>
            <person name="Ward L.M."/>
            <person name="Bertran E."/>
            <person name="Johnston D.T."/>
        </authorList>
    </citation>
    <scope>NUCLEOTIDE SEQUENCE [LARGE SCALE GENOMIC DNA]</scope>
    <source>
        <strain evidence="2 3">DSM 3696</strain>
    </source>
</reference>
<feature type="domain" description="Transposase zinc-ribbon" evidence="1">
    <location>
        <begin position="14"/>
        <end position="56"/>
    </location>
</feature>
<evidence type="ECO:0000259" key="1">
    <source>
        <dbReference type="Pfam" id="PF12760"/>
    </source>
</evidence>
<organism evidence="2 3">
    <name type="scientific">Desulfolutivibrio sulfodismutans</name>
    <dbReference type="NCBI Taxonomy" id="63561"/>
    <lineage>
        <taxon>Bacteria</taxon>
        <taxon>Pseudomonadati</taxon>
        <taxon>Thermodesulfobacteriota</taxon>
        <taxon>Desulfovibrionia</taxon>
        <taxon>Desulfovibrionales</taxon>
        <taxon>Desulfovibrionaceae</taxon>
        <taxon>Desulfolutivibrio</taxon>
    </lineage>
</organism>
<comment type="caution">
    <text evidence="2">The sequence shown here is derived from an EMBL/GenBank/DDBJ whole genome shotgun (WGS) entry which is preliminary data.</text>
</comment>
<dbReference type="Proteomes" id="UP000469724">
    <property type="component" value="Unassembled WGS sequence"/>
</dbReference>
<protein>
    <submittedName>
        <fullName evidence="2">IS1595 family transposase</fullName>
    </submittedName>
</protein>
<dbReference type="Pfam" id="PF12760">
    <property type="entry name" value="Zn_ribbon_IS1595"/>
    <property type="match status" value="1"/>
</dbReference>
<dbReference type="InterPro" id="IPR024442">
    <property type="entry name" value="Transposase_Zn_ribbon"/>
</dbReference>
<keyword evidence="3" id="KW-1185">Reference proteome</keyword>
<dbReference type="AlphaFoldDB" id="A0A7K3NHA9"/>
<evidence type="ECO:0000313" key="3">
    <source>
        <dbReference type="Proteomes" id="UP000469724"/>
    </source>
</evidence>
<dbReference type="EMBL" id="JAAGRQ010000001">
    <property type="protein sequence ID" value="NDY55165.1"/>
    <property type="molecule type" value="Genomic_DNA"/>
</dbReference>
<sequence>MDVIGFNDLVSSKQAARRFFLDFCWKNHQRFCPRCRERKLYRVSGGRRRCSRCCYTFHDFSRRFLNSCAFDCRQWLWFLKLFELEVPPRDMAAQLRVSYPTVLKGQDIVRRAIVAQALDATLLHRAGVWAGPGGKRPESAMRDSPVFGIIDVGGVVICDTLPELTPEELLLFKCNFRLRTASFGRVVYTAPYRNYLAMACCGPSLWPTDLVRHEDKRLPLDATDFWGLVKQRLGRVRGLPPVQFPLYLKEMELRYNCRNRDLLGVLAKALCAFVPDG</sequence>
<evidence type="ECO:0000313" key="2">
    <source>
        <dbReference type="EMBL" id="NDY55165.1"/>
    </source>
</evidence>
<proteinExistence type="predicted"/>
<gene>
    <name evidence="2" type="ORF">G3N56_00195</name>
</gene>